<dbReference type="InterPro" id="IPR038765">
    <property type="entry name" value="Papain-like_cys_pep_sf"/>
</dbReference>
<evidence type="ECO:0000313" key="3">
    <source>
        <dbReference type="EMBL" id="OUS18270.1"/>
    </source>
</evidence>
<dbReference type="PRINTS" id="PR01543">
    <property type="entry name" value="ANATRNSFRASE"/>
</dbReference>
<dbReference type="InterPro" id="IPR053710">
    <property type="entry name" value="Arylamine_NAT_domain_sf"/>
</dbReference>
<dbReference type="EMBL" id="MAAX01000070">
    <property type="protein sequence ID" value="OUS18270.1"/>
    <property type="molecule type" value="Genomic_DNA"/>
</dbReference>
<protein>
    <submittedName>
        <fullName evidence="3">Acetyltransferase</fullName>
    </submittedName>
</protein>
<comment type="caution">
    <text evidence="3">The sequence shown here is derived from an EMBL/GenBank/DDBJ whole genome shotgun (WGS) entry which is preliminary data.</text>
</comment>
<dbReference type="InterPro" id="IPR001447">
    <property type="entry name" value="Arylamine_N-AcTrfase"/>
</dbReference>
<sequence length="150" mass="17092">MDVQAYLNRIGFTGAVTLSTDTLIDLARLHMYHVPFENLDIHYQQRIDLKMASLYQKIVVRKRGGFCYELNGLFCELLVQLGFNAHMVSARVFTKAKKYSPEFDHMAIWLVLNDISYLVDVGFGDFIIEPLQIIPALIQSNSSGEFVIDA</sequence>
<keyword evidence="3" id="KW-0808">Transferase</keyword>
<dbReference type="Pfam" id="PF00797">
    <property type="entry name" value="Acetyltransf_2"/>
    <property type="match status" value="1"/>
</dbReference>
<dbReference type="SUPFAM" id="SSF54001">
    <property type="entry name" value="Cysteine proteinases"/>
    <property type="match status" value="1"/>
</dbReference>
<reference evidence="4" key="1">
    <citation type="journal article" date="2017" name="Proc. Natl. Acad. Sci. U.S.A.">
        <title>Simulation of Deepwater Horizon oil plume reveals substrate specialization within a complex community of hydrocarbon-degraders.</title>
        <authorList>
            <person name="Hu P."/>
            <person name="Dubinsky E.A."/>
            <person name="Probst A.J."/>
            <person name="Wang J."/>
            <person name="Sieber C.M.K."/>
            <person name="Tom L.M."/>
            <person name="Gardinali P."/>
            <person name="Banfield J.F."/>
            <person name="Atlas R.M."/>
            <person name="Andersen G.L."/>
        </authorList>
    </citation>
    <scope>NUCLEOTIDE SEQUENCE [LARGE SCALE GENOMIC DNA]</scope>
</reference>
<feature type="non-terminal residue" evidence="3">
    <location>
        <position position="150"/>
    </location>
</feature>
<name>A0A1Z8B6U5_9FLAO</name>
<gene>
    <name evidence="3" type="ORF">A9Q93_03995</name>
</gene>
<organism evidence="3 4">
    <name type="scientific">Nonlabens dokdonensis</name>
    <dbReference type="NCBI Taxonomy" id="328515"/>
    <lineage>
        <taxon>Bacteria</taxon>
        <taxon>Pseudomonadati</taxon>
        <taxon>Bacteroidota</taxon>
        <taxon>Flavobacteriia</taxon>
        <taxon>Flavobacteriales</taxon>
        <taxon>Flavobacteriaceae</taxon>
        <taxon>Nonlabens</taxon>
    </lineage>
</organism>
<accession>A0A1Z8B6U5</accession>
<dbReference type="RefSeq" id="WP_303686091.1">
    <property type="nucleotide sequence ID" value="NZ_MAAX01000070.1"/>
</dbReference>
<dbReference type="Proteomes" id="UP000196102">
    <property type="component" value="Unassembled WGS sequence"/>
</dbReference>
<evidence type="ECO:0000313" key="4">
    <source>
        <dbReference type="Proteomes" id="UP000196102"/>
    </source>
</evidence>
<dbReference type="AlphaFoldDB" id="A0A1Z8B6U5"/>
<dbReference type="GO" id="GO:0016407">
    <property type="term" value="F:acetyltransferase activity"/>
    <property type="evidence" value="ECO:0007669"/>
    <property type="project" value="InterPro"/>
</dbReference>
<dbReference type="Gene3D" id="3.30.2140.20">
    <property type="match status" value="1"/>
</dbReference>
<comment type="similarity">
    <text evidence="1 2">Belongs to the arylamine N-acetyltransferase family.</text>
</comment>
<dbReference type="PANTHER" id="PTHR11786:SF0">
    <property type="entry name" value="ARYLAMINE N-ACETYLTRANSFERASE 4-RELATED"/>
    <property type="match status" value="1"/>
</dbReference>
<proteinExistence type="inferred from homology"/>
<dbReference type="PANTHER" id="PTHR11786">
    <property type="entry name" value="N-HYDROXYARYLAMINE O-ACETYLTRANSFERASE"/>
    <property type="match status" value="1"/>
</dbReference>
<evidence type="ECO:0000256" key="2">
    <source>
        <dbReference type="RuleBase" id="RU003452"/>
    </source>
</evidence>
<evidence type="ECO:0000256" key="1">
    <source>
        <dbReference type="ARBA" id="ARBA00006547"/>
    </source>
</evidence>